<dbReference type="RefSeq" id="WP_006667742.1">
    <property type="nucleotide sequence ID" value="NZ_AOIP01000065.1"/>
</dbReference>
<dbReference type="SUPFAM" id="SSF51569">
    <property type="entry name" value="Aldolase"/>
    <property type="match status" value="1"/>
</dbReference>
<protein>
    <submittedName>
        <fullName evidence="2">5-dehydro-4-deoxyglucarate dehydratase</fullName>
    </submittedName>
</protein>
<gene>
    <name evidence="2" type="ORF">C480_21869</name>
</gene>
<dbReference type="SUPFAM" id="SSF55781">
    <property type="entry name" value="GAF domain-like"/>
    <property type="match status" value="1"/>
</dbReference>
<dbReference type="Proteomes" id="UP000011591">
    <property type="component" value="Unassembled WGS sequence"/>
</dbReference>
<dbReference type="EMBL" id="AOIP01000065">
    <property type="protein sequence ID" value="ELY97639.1"/>
    <property type="molecule type" value="Genomic_DNA"/>
</dbReference>
<dbReference type="Gene3D" id="3.30.450.40">
    <property type="match status" value="1"/>
</dbReference>
<name>M0AGG5_9EURY</name>
<keyword evidence="3" id="KW-1185">Reference proteome</keyword>
<proteinExistence type="predicted"/>
<dbReference type="PATRIC" id="fig|1227491.4.peg.4401"/>
<evidence type="ECO:0000259" key="1">
    <source>
        <dbReference type="PROSITE" id="PS51078"/>
    </source>
</evidence>
<reference evidence="2 3" key="1">
    <citation type="journal article" date="2014" name="PLoS Genet.">
        <title>Phylogenetically driven sequencing of extremely halophilic archaea reveals strategies for static and dynamic osmo-response.</title>
        <authorList>
            <person name="Becker E.A."/>
            <person name="Seitzer P.M."/>
            <person name="Tritt A."/>
            <person name="Larsen D."/>
            <person name="Krusor M."/>
            <person name="Yao A.I."/>
            <person name="Wu D."/>
            <person name="Madern D."/>
            <person name="Eisen J.A."/>
            <person name="Darling A.E."/>
            <person name="Facciotti M.T."/>
        </authorList>
    </citation>
    <scope>NUCLEOTIDE SEQUENCE [LARGE SCALE GENOMIC DNA]</scope>
    <source>
        <strain evidence="2 3">DSM 13077</strain>
    </source>
</reference>
<comment type="caution">
    <text evidence="2">The sequence shown here is derived from an EMBL/GenBank/DDBJ whole genome shotgun (WGS) entry which is preliminary data.</text>
</comment>
<dbReference type="Pfam" id="PF01614">
    <property type="entry name" value="IclR_C"/>
    <property type="match status" value="1"/>
</dbReference>
<evidence type="ECO:0000313" key="2">
    <source>
        <dbReference type="EMBL" id="ELY97639.1"/>
    </source>
</evidence>
<sequence>MSLHSTAVGKTILSVLSDDRVEEILSNSELRPRTEHTVVDRDELRERIEAIESGDFERARRIRPYENLRAESGPNNPFAAANNVPAVKYGVDLAGLVVGPVREPLVDLSDSDKERAETYYTQIVDSGDS</sequence>
<evidence type="ECO:0000313" key="3">
    <source>
        <dbReference type="Proteomes" id="UP000011591"/>
    </source>
</evidence>
<dbReference type="AlphaFoldDB" id="M0AGG5"/>
<dbReference type="InterPro" id="IPR029016">
    <property type="entry name" value="GAF-like_dom_sf"/>
</dbReference>
<dbReference type="InterPro" id="IPR014757">
    <property type="entry name" value="Tscrpt_reg_IclR_C"/>
</dbReference>
<accession>M0AGG5</accession>
<dbReference type="PROSITE" id="PS51078">
    <property type="entry name" value="ICLR_ED"/>
    <property type="match status" value="1"/>
</dbReference>
<feature type="domain" description="IclR-ED" evidence="1">
    <location>
        <begin position="1"/>
        <end position="129"/>
    </location>
</feature>
<organism evidence="2 3">
    <name type="scientific">Natrialba aegyptia DSM 13077</name>
    <dbReference type="NCBI Taxonomy" id="1227491"/>
    <lineage>
        <taxon>Archaea</taxon>
        <taxon>Methanobacteriati</taxon>
        <taxon>Methanobacteriota</taxon>
        <taxon>Stenosarchaea group</taxon>
        <taxon>Halobacteria</taxon>
        <taxon>Halobacteriales</taxon>
        <taxon>Natrialbaceae</taxon>
        <taxon>Natrialba</taxon>
    </lineage>
</organism>